<dbReference type="Proteomes" id="UP000327118">
    <property type="component" value="Unassembled WGS sequence"/>
</dbReference>
<evidence type="ECO:0000313" key="1">
    <source>
        <dbReference type="EMBL" id="KAE8356824.1"/>
    </source>
</evidence>
<name>A0A5N6ZGL9_9EURO</name>
<accession>A0A5N6ZGL9</accession>
<dbReference type="AlphaFoldDB" id="A0A5N6ZGL9"/>
<evidence type="ECO:0000313" key="2">
    <source>
        <dbReference type="Proteomes" id="UP000327118"/>
    </source>
</evidence>
<protein>
    <submittedName>
        <fullName evidence="1">Uncharacterized protein</fullName>
    </submittedName>
</protein>
<keyword evidence="2" id="KW-1185">Reference proteome</keyword>
<proteinExistence type="predicted"/>
<gene>
    <name evidence="1" type="ORF">BDV28DRAFT_41185</name>
</gene>
<reference evidence="2" key="1">
    <citation type="submission" date="2019-04" db="EMBL/GenBank/DDBJ databases">
        <title>Friends and foes A comparative genomics studyof 23 Aspergillus species from section Flavi.</title>
        <authorList>
            <consortium name="DOE Joint Genome Institute"/>
            <person name="Kjaerbolling I."/>
            <person name="Vesth T."/>
            <person name="Frisvad J.C."/>
            <person name="Nybo J.L."/>
            <person name="Theobald S."/>
            <person name="Kildgaard S."/>
            <person name="Isbrandt T."/>
            <person name="Kuo A."/>
            <person name="Sato A."/>
            <person name="Lyhne E.K."/>
            <person name="Kogle M.E."/>
            <person name="Wiebenga A."/>
            <person name="Kun R.S."/>
            <person name="Lubbers R.J."/>
            <person name="Makela M.R."/>
            <person name="Barry K."/>
            <person name="Chovatia M."/>
            <person name="Clum A."/>
            <person name="Daum C."/>
            <person name="Haridas S."/>
            <person name="He G."/>
            <person name="LaButti K."/>
            <person name="Lipzen A."/>
            <person name="Mondo S."/>
            <person name="Riley R."/>
            <person name="Salamov A."/>
            <person name="Simmons B.A."/>
            <person name="Magnuson J.K."/>
            <person name="Henrissat B."/>
            <person name="Mortensen U.H."/>
            <person name="Larsen T.O."/>
            <person name="Devries R.P."/>
            <person name="Grigoriev I.V."/>
            <person name="Machida M."/>
            <person name="Baker S.E."/>
            <person name="Andersen M.R."/>
        </authorList>
    </citation>
    <scope>NUCLEOTIDE SEQUENCE [LARGE SCALE GENOMIC DNA]</scope>
    <source>
        <strain evidence="2">CBS 553.77</strain>
    </source>
</reference>
<organism evidence="1 2">
    <name type="scientific">Aspergillus coremiiformis</name>
    <dbReference type="NCBI Taxonomy" id="138285"/>
    <lineage>
        <taxon>Eukaryota</taxon>
        <taxon>Fungi</taxon>
        <taxon>Dikarya</taxon>
        <taxon>Ascomycota</taxon>
        <taxon>Pezizomycotina</taxon>
        <taxon>Eurotiomycetes</taxon>
        <taxon>Eurotiomycetidae</taxon>
        <taxon>Eurotiales</taxon>
        <taxon>Aspergillaceae</taxon>
        <taxon>Aspergillus</taxon>
        <taxon>Aspergillus subgen. Circumdati</taxon>
    </lineage>
</organism>
<dbReference type="EMBL" id="ML739034">
    <property type="protein sequence ID" value="KAE8356824.1"/>
    <property type="molecule type" value="Genomic_DNA"/>
</dbReference>
<sequence>MELEISLSALISLGDSPSQPTHLVNISKCGFPTRPSAVVNFNFVSLDYLLHSIYVDKDGGNNRQLRRQLEEQQNMLFRLLDHCHNSLSQANRVETDQNSLEQDAYPGRADMIMKHSCNLPEPLTYCSKLFFRLIIGHHMDLLLSKSLQRFLVGFHSYLQMIGVNLMSGMATSQCEVFDLIGRQFESAIECDVRDHSMDMLLWL</sequence>